<feature type="transmembrane region" description="Helical" evidence="8">
    <location>
        <begin position="262"/>
        <end position="286"/>
    </location>
</feature>
<dbReference type="SMART" id="SM00382">
    <property type="entry name" value="AAA"/>
    <property type="match status" value="1"/>
</dbReference>
<evidence type="ECO:0000256" key="7">
    <source>
        <dbReference type="ARBA" id="ARBA00023136"/>
    </source>
</evidence>
<dbReference type="InterPro" id="IPR003593">
    <property type="entry name" value="AAA+_ATPase"/>
</dbReference>
<dbReference type="GO" id="GO:0016887">
    <property type="term" value="F:ATP hydrolysis activity"/>
    <property type="evidence" value="ECO:0007669"/>
    <property type="project" value="InterPro"/>
</dbReference>
<evidence type="ECO:0000256" key="4">
    <source>
        <dbReference type="ARBA" id="ARBA00022741"/>
    </source>
</evidence>
<dbReference type="InterPro" id="IPR011527">
    <property type="entry name" value="ABC1_TM_dom"/>
</dbReference>
<sequence length="542" mass="62121">MNLLKLFQTRSRTFYVFLVILGMVSSLTNLGILMQINIALGGGASYFGKYNVLAFAGLIVLSFFTTLYFQKYMAELTNNIMYSLELSIIEKVRNASYESFEKMGGSRLYAAVSDARVLGRVPEIFVAILNAAVTLICSLGYLYWISLWAGITITLLMVGLLLVYLYRNNIIEKDLNKVRDLQDNYYNSLRELLVGFKQIRVSTLRNLNIFNKFIFTNRNKAKELSMGVSRKYIVNELIGVYSWYFVLGVIIFLLPVLFHISLIQLAVFITTILFMMSPVSQLIVYIPSLTGIRIALERINRLDGELKVDALPAIIAPPPFRDFTSLRFENVSYMYSPDEKRSFELHLPDFRISKGEIIFVVGGNGSGKTTFINVLTALCRVDTGKVWLDEQELSWEEMSLFSNSMAVVYSDHYLFTENYDEHDLSDENELLQERIEIFNLNGILSKEAKTGNFSTKLSKGQQKRLALMLALTEDKPIIVLDEWAAEQDPENRRLFYLEWLPMLKRMGKTIIAISHDDDFFHVADRVIRFNYGKIVSDTELVL</sequence>
<evidence type="ECO:0000313" key="11">
    <source>
        <dbReference type="EMBL" id="MVT43773.1"/>
    </source>
</evidence>
<dbReference type="Gene3D" id="3.40.50.300">
    <property type="entry name" value="P-loop containing nucleotide triphosphate hydrolases"/>
    <property type="match status" value="1"/>
</dbReference>
<name>A0A6N8JET9_9BACT</name>
<feature type="transmembrane region" description="Helical" evidence="8">
    <location>
        <begin position="12"/>
        <end position="38"/>
    </location>
</feature>
<accession>A0A6N8JET9</accession>
<evidence type="ECO:0000256" key="3">
    <source>
        <dbReference type="ARBA" id="ARBA00022692"/>
    </source>
</evidence>
<dbReference type="EMBL" id="WRXO01000009">
    <property type="protein sequence ID" value="MVT43773.1"/>
    <property type="molecule type" value="Genomic_DNA"/>
</dbReference>
<feature type="transmembrane region" description="Helical" evidence="8">
    <location>
        <begin position="124"/>
        <end position="141"/>
    </location>
</feature>
<dbReference type="InterPro" id="IPR036640">
    <property type="entry name" value="ABC1_TM_sf"/>
</dbReference>
<keyword evidence="3 8" id="KW-0812">Transmembrane</keyword>
<keyword evidence="2" id="KW-0813">Transport</keyword>
<dbReference type="Proteomes" id="UP000468388">
    <property type="component" value="Unassembled WGS sequence"/>
</dbReference>
<dbReference type="GO" id="GO:0015833">
    <property type="term" value="P:peptide transport"/>
    <property type="evidence" value="ECO:0007669"/>
    <property type="project" value="InterPro"/>
</dbReference>
<dbReference type="PANTHER" id="PTHR43553:SF11">
    <property type="entry name" value="ABC TRANSPORTER ATP-BINDING_PERMEASE PROTEIN YOJI"/>
    <property type="match status" value="1"/>
</dbReference>
<evidence type="ECO:0000259" key="10">
    <source>
        <dbReference type="PROSITE" id="PS50929"/>
    </source>
</evidence>
<keyword evidence="4" id="KW-0547">Nucleotide-binding</keyword>
<keyword evidence="6 8" id="KW-1133">Transmembrane helix</keyword>
<evidence type="ECO:0000259" key="9">
    <source>
        <dbReference type="PROSITE" id="PS50893"/>
    </source>
</evidence>
<dbReference type="Gene3D" id="1.20.1560.10">
    <property type="entry name" value="ABC transporter type 1, transmembrane domain"/>
    <property type="match status" value="1"/>
</dbReference>
<keyword evidence="5" id="KW-0067">ATP-binding</keyword>
<evidence type="ECO:0000256" key="2">
    <source>
        <dbReference type="ARBA" id="ARBA00022448"/>
    </source>
</evidence>
<protein>
    <submittedName>
        <fullName evidence="11">Cyclic peptide export ABC transporter</fullName>
    </submittedName>
</protein>
<comment type="subcellular location">
    <subcellularLocation>
        <location evidence="1">Cell membrane</location>
        <topology evidence="1">Multi-pass membrane protein</topology>
    </subcellularLocation>
</comment>
<dbReference type="InterPro" id="IPR003439">
    <property type="entry name" value="ABC_transporter-like_ATP-bd"/>
</dbReference>
<dbReference type="GO" id="GO:0043190">
    <property type="term" value="C:ATP-binding cassette (ABC) transporter complex"/>
    <property type="evidence" value="ECO:0007669"/>
    <property type="project" value="TreeGrafter"/>
</dbReference>
<dbReference type="AlphaFoldDB" id="A0A6N8JET9"/>
<organism evidence="11 12">
    <name type="scientific">Chitinophaga oryziterrae</name>
    <dbReference type="NCBI Taxonomy" id="1031224"/>
    <lineage>
        <taxon>Bacteria</taxon>
        <taxon>Pseudomonadati</taxon>
        <taxon>Bacteroidota</taxon>
        <taxon>Chitinophagia</taxon>
        <taxon>Chitinophagales</taxon>
        <taxon>Chitinophagaceae</taxon>
        <taxon>Chitinophaga</taxon>
    </lineage>
</organism>
<feature type="transmembrane region" description="Helical" evidence="8">
    <location>
        <begin position="232"/>
        <end position="256"/>
    </location>
</feature>
<evidence type="ECO:0000313" key="12">
    <source>
        <dbReference type="Proteomes" id="UP000468388"/>
    </source>
</evidence>
<dbReference type="PROSITE" id="PS50929">
    <property type="entry name" value="ABC_TM1F"/>
    <property type="match status" value="1"/>
</dbReference>
<comment type="caution">
    <text evidence="11">The sequence shown here is derived from an EMBL/GenBank/DDBJ whole genome shotgun (WGS) entry which is preliminary data.</text>
</comment>
<gene>
    <name evidence="11" type="ORF">GO495_24475</name>
</gene>
<dbReference type="RefSeq" id="WP_157302595.1">
    <property type="nucleotide sequence ID" value="NZ_BAAAZB010000001.1"/>
</dbReference>
<dbReference type="SUPFAM" id="SSF90123">
    <property type="entry name" value="ABC transporter transmembrane region"/>
    <property type="match status" value="1"/>
</dbReference>
<evidence type="ECO:0000256" key="1">
    <source>
        <dbReference type="ARBA" id="ARBA00004651"/>
    </source>
</evidence>
<feature type="transmembrane region" description="Helical" evidence="8">
    <location>
        <begin position="50"/>
        <end position="69"/>
    </location>
</feature>
<feature type="domain" description="ABC transmembrane type-1" evidence="10">
    <location>
        <begin position="16"/>
        <end position="291"/>
    </location>
</feature>
<evidence type="ECO:0000256" key="8">
    <source>
        <dbReference type="SAM" id="Phobius"/>
    </source>
</evidence>
<dbReference type="InterPro" id="IPR005898">
    <property type="entry name" value="Cyc_pep_transpt_SyrD/YojI"/>
</dbReference>
<dbReference type="PANTHER" id="PTHR43553">
    <property type="entry name" value="HEAVY METAL TRANSPORTER"/>
    <property type="match status" value="1"/>
</dbReference>
<reference evidence="11 12" key="1">
    <citation type="submission" date="2019-12" db="EMBL/GenBank/DDBJ databases">
        <title>The draft genomic sequence of strain Chitinophaga oryziterrae JCM 16595.</title>
        <authorList>
            <person name="Zhang X."/>
        </authorList>
    </citation>
    <scope>NUCLEOTIDE SEQUENCE [LARGE SCALE GENOMIC DNA]</scope>
    <source>
        <strain evidence="11 12">JCM 16595</strain>
    </source>
</reference>
<dbReference type="Pfam" id="PF00005">
    <property type="entry name" value="ABC_tran"/>
    <property type="match status" value="1"/>
</dbReference>
<feature type="domain" description="ABC transporter" evidence="9">
    <location>
        <begin position="326"/>
        <end position="540"/>
    </location>
</feature>
<feature type="transmembrane region" description="Helical" evidence="8">
    <location>
        <begin position="147"/>
        <end position="166"/>
    </location>
</feature>
<dbReference type="OrthoDB" id="846150at2"/>
<dbReference type="SUPFAM" id="SSF52540">
    <property type="entry name" value="P-loop containing nucleoside triphosphate hydrolases"/>
    <property type="match status" value="1"/>
</dbReference>
<dbReference type="InterPro" id="IPR050095">
    <property type="entry name" value="ECF_ABC_transporter_ATP-bd"/>
</dbReference>
<dbReference type="PROSITE" id="PS50893">
    <property type="entry name" value="ABC_TRANSPORTER_2"/>
    <property type="match status" value="1"/>
</dbReference>
<dbReference type="GO" id="GO:1904680">
    <property type="term" value="F:peptide transmembrane transporter activity"/>
    <property type="evidence" value="ECO:0007669"/>
    <property type="project" value="InterPro"/>
</dbReference>
<dbReference type="NCBIfam" id="TIGR01194">
    <property type="entry name" value="cyc_pep_trnsptr"/>
    <property type="match status" value="1"/>
</dbReference>
<keyword evidence="7 8" id="KW-0472">Membrane</keyword>
<dbReference type="InterPro" id="IPR027417">
    <property type="entry name" value="P-loop_NTPase"/>
</dbReference>
<proteinExistence type="predicted"/>
<dbReference type="GO" id="GO:0005524">
    <property type="term" value="F:ATP binding"/>
    <property type="evidence" value="ECO:0007669"/>
    <property type="project" value="UniProtKB-KW"/>
</dbReference>
<dbReference type="GO" id="GO:0140359">
    <property type="term" value="F:ABC-type transporter activity"/>
    <property type="evidence" value="ECO:0007669"/>
    <property type="project" value="InterPro"/>
</dbReference>
<evidence type="ECO:0000256" key="6">
    <source>
        <dbReference type="ARBA" id="ARBA00022989"/>
    </source>
</evidence>
<keyword evidence="12" id="KW-1185">Reference proteome</keyword>
<evidence type="ECO:0000256" key="5">
    <source>
        <dbReference type="ARBA" id="ARBA00022840"/>
    </source>
</evidence>